<organism evidence="4 5">
    <name type="scientific">Colletotrichum incanum</name>
    <name type="common">Soybean anthracnose fungus</name>
    <dbReference type="NCBI Taxonomy" id="1573173"/>
    <lineage>
        <taxon>Eukaryota</taxon>
        <taxon>Fungi</taxon>
        <taxon>Dikarya</taxon>
        <taxon>Ascomycota</taxon>
        <taxon>Pezizomycotina</taxon>
        <taxon>Sordariomycetes</taxon>
        <taxon>Hypocreomycetidae</taxon>
        <taxon>Glomerellales</taxon>
        <taxon>Glomerellaceae</taxon>
        <taxon>Colletotrichum</taxon>
        <taxon>Colletotrichum spaethianum species complex</taxon>
    </lineage>
</organism>
<accession>A0A161WKG3</accession>
<dbReference type="AlphaFoldDB" id="A0A161WKG3"/>
<comment type="similarity">
    <text evidence="1">Belongs to the short-chain dehydrogenases/reductases (SDR) family.</text>
</comment>
<sequence length="277" mass="29481">MAPQTYKYITKLAQKRVLIIGGSSGIGYAAAEASLEHGAAVILASSSAAKLASAASRLRESYPHPYPLLPPSISRTPDISTFVIDLSDLANLTTNLTTLLDRATNNGTSKIDHVIYTADASSFLPPLSQTTHHHITSALALRAHVPLLLASVLKSTFPKHIPPSPDASMTFTNGSSSHRPMPGWAVADAAAGAMEGLVRGLACDLAPLRVNLVSAGPVTTELFRTLPEETTELFRDKCLTRRLGRPEDVAEAYLYLMKDGFITGSTIFTEGGRILSS</sequence>
<gene>
    <name evidence="4" type="ORF">CI238_09349</name>
</gene>
<dbReference type="STRING" id="1573173.A0A161WKG3"/>
<dbReference type="GO" id="GO:0016491">
    <property type="term" value="F:oxidoreductase activity"/>
    <property type="evidence" value="ECO:0007669"/>
    <property type="project" value="UniProtKB-KW"/>
</dbReference>
<keyword evidence="2" id="KW-0521">NADP</keyword>
<comment type="caution">
    <text evidence="4">The sequence shown here is derived from an EMBL/GenBank/DDBJ whole genome shotgun (WGS) entry which is preliminary data.</text>
</comment>
<dbReference type="InterPro" id="IPR036291">
    <property type="entry name" value="NAD(P)-bd_dom_sf"/>
</dbReference>
<proteinExistence type="inferred from homology"/>
<dbReference type="CDD" id="cd05233">
    <property type="entry name" value="SDR_c"/>
    <property type="match status" value="1"/>
</dbReference>
<dbReference type="InterPro" id="IPR002347">
    <property type="entry name" value="SDR_fam"/>
</dbReference>
<dbReference type="PRINTS" id="PR00081">
    <property type="entry name" value="GDHRDH"/>
</dbReference>
<dbReference type="PANTHER" id="PTHR43477">
    <property type="entry name" value="DIHYDROANTICAPSIN 7-DEHYDROGENASE"/>
    <property type="match status" value="1"/>
</dbReference>
<dbReference type="Pfam" id="PF23441">
    <property type="entry name" value="SDR"/>
    <property type="match status" value="1"/>
</dbReference>
<dbReference type="Proteomes" id="UP000076584">
    <property type="component" value="Unassembled WGS sequence"/>
</dbReference>
<evidence type="ECO:0000256" key="2">
    <source>
        <dbReference type="ARBA" id="ARBA00022857"/>
    </source>
</evidence>
<dbReference type="Gene3D" id="3.40.50.720">
    <property type="entry name" value="NAD(P)-binding Rossmann-like Domain"/>
    <property type="match status" value="1"/>
</dbReference>
<dbReference type="InterPro" id="IPR051122">
    <property type="entry name" value="SDR_DHRS6-like"/>
</dbReference>
<keyword evidence="3" id="KW-0560">Oxidoreductase</keyword>
<reference evidence="4 5" key="1">
    <citation type="submission" date="2015-06" db="EMBL/GenBank/DDBJ databases">
        <title>Survival trade-offs in plant roots during colonization by closely related pathogenic and mutualistic fungi.</title>
        <authorList>
            <person name="Hacquard S."/>
            <person name="Kracher B."/>
            <person name="Hiruma K."/>
            <person name="Weinman A."/>
            <person name="Muench P."/>
            <person name="Garrido Oter R."/>
            <person name="Ver Loren van Themaat E."/>
            <person name="Dallerey J.-F."/>
            <person name="Damm U."/>
            <person name="Henrissat B."/>
            <person name="Lespinet O."/>
            <person name="Thon M."/>
            <person name="Kemen E."/>
            <person name="McHardy A.C."/>
            <person name="Schulze-Lefert P."/>
            <person name="O'Connell R.J."/>
        </authorList>
    </citation>
    <scope>NUCLEOTIDE SEQUENCE [LARGE SCALE GENOMIC DNA]</scope>
    <source>
        <strain evidence="4 5">MAFF 238704</strain>
    </source>
</reference>
<keyword evidence="5" id="KW-1185">Reference proteome</keyword>
<dbReference type="SUPFAM" id="SSF51735">
    <property type="entry name" value="NAD(P)-binding Rossmann-fold domains"/>
    <property type="match status" value="1"/>
</dbReference>
<evidence type="ECO:0000256" key="3">
    <source>
        <dbReference type="ARBA" id="ARBA00023002"/>
    </source>
</evidence>
<dbReference type="PANTHER" id="PTHR43477:SF1">
    <property type="entry name" value="DIHYDROANTICAPSIN 7-DEHYDROGENASE"/>
    <property type="match status" value="1"/>
</dbReference>
<evidence type="ECO:0000256" key="1">
    <source>
        <dbReference type="ARBA" id="ARBA00006484"/>
    </source>
</evidence>
<dbReference type="EMBL" id="LFIW01000726">
    <property type="protein sequence ID" value="KZL85128.1"/>
    <property type="molecule type" value="Genomic_DNA"/>
</dbReference>
<dbReference type="InterPro" id="IPR057571">
    <property type="entry name" value="SDR_PhqE-like"/>
</dbReference>
<protein>
    <submittedName>
        <fullName evidence="4">Short chain dehydrogenase</fullName>
    </submittedName>
</protein>
<name>A0A161WKG3_COLIC</name>
<evidence type="ECO:0000313" key="4">
    <source>
        <dbReference type="EMBL" id="KZL85128.1"/>
    </source>
</evidence>
<evidence type="ECO:0000313" key="5">
    <source>
        <dbReference type="Proteomes" id="UP000076584"/>
    </source>
</evidence>